<name>A0AAV1I209_9CHLO</name>
<protein>
    <recommendedName>
        <fullName evidence="1">Trimethylguanosine synthase</fullName>
    </recommendedName>
    <alternativeName>
        <fullName evidence="7">Cap-specific guanine-N(2) methyltransferase</fullName>
    </alternativeName>
</protein>
<evidence type="ECO:0000256" key="6">
    <source>
        <dbReference type="ARBA" id="ARBA00049075"/>
    </source>
</evidence>
<dbReference type="Proteomes" id="UP001314263">
    <property type="component" value="Unassembled WGS sequence"/>
</dbReference>
<dbReference type="EMBL" id="CAUYUE010000005">
    <property type="protein sequence ID" value="CAK0778418.1"/>
    <property type="molecule type" value="Genomic_DNA"/>
</dbReference>
<sequence length="199" mass="22317">MQTSSPKCSEENADSSAGTHHPEGEIKDSKVYFPTADGVCQEALIIDKEGKYSISRPDQAQATTDLVIAKARDLGLYHKTQHIIDATAGWGGNTLNFSENFGHVFAMERNIEHFQALTFNLRAYGLDEDPPWSQPGLQWYKEETEWPLFLSDRPLAEDVTEILTDTSVKLFVLKIPANFAIEAFIGDLPKKYVVRMHSV</sequence>
<dbReference type="GO" id="GO:0036261">
    <property type="term" value="P:7-methylguanosine cap hypermethylation"/>
    <property type="evidence" value="ECO:0007669"/>
    <property type="project" value="InterPro"/>
</dbReference>
<comment type="similarity">
    <text evidence="2">Belongs to the methyltransferase superfamily. Trimethylguanosine synthase family.</text>
</comment>
<keyword evidence="10" id="KW-1185">Reference proteome</keyword>
<accession>A0AAV1I209</accession>
<dbReference type="InterPro" id="IPR019012">
    <property type="entry name" value="RNA_cap_Gua-N2-MeTrfase"/>
</dbReference>
<dbReference type="AlphaFoldDB" id="A0AAV1I209"/>
<dbReference type="InterPro" id="IPR029063">
    <property type="entry name" value="SAM-dependent_MTases_sf"/>
</dbReference>
<evidence type="ECO:0000313" key="10">
    <source>
        <dbReference type="Proteomes" id="UP001314263"/>
    </source>
</evidence>
<proteinExistence type="inferred from homology"/>
<evidence type="ECO:0000256" key="8">
    <source>
        <dbReference type="SAM" id="MobiDB-lite"/>
    </source>
</evidence>
<gene>
    <name evidence="9" type="ORF">CVIRNUC_004601</name>
</gene>
<comment type="catalytic activity">
    <reaction evidence="4">
        <text>a 5'-end (N(7)-methyl 5'-triphosphoguanosine)-ribonucleoside in snoRNA + S-adenosyl-L-methionine = a 5'-end (N(2),N(7)-dimethyl 5'-triphosphoguanosine)-ribonucleoside in snoRNA + S-adenosyl-L-homocysteine + H(+)</text>
        <dbReference type="Rhea" id="RHEA:78475"/>
        <dbReference type="Rhea" id="RHEA-COMP:19086"/>
        <dbReference type="Rhea" id="RHEA-COMP:19088"/>
        <dbReference type="ChEBI" id="CHEBI:15378"/>
        <dbReference type="ChEBI" id="CHEBI:57856"/>
        <dbReference type="ChEBI" id="CHEBI:59789"/>
        <dbReference type="ChEBI" id="CHEBI:156461"/>
        <dbReference type="ChEBI" id="CHEBI:172880"/>
    </reaction>
    <physiologicalReaction direction="left-to-right" evidence="4">
        <dbReference type="Rhea" id="RHEA:78476"/>
    </physiologicalReaction>
</comment>
<comment type="catalytic activity">
    <reaction evidence="3">
        <text>a 5'-end (N(2),N(7)-dimethyl 5'-triphosphoguanosine)-ribonucleoside in snoRNA + S-adenosyl-L-methionine = a 5'-end (N(2),N(2),N(7)-trimethyl 5'-triphosphoguanosine)-ribonucleoside in snoRNA + S-adenosyl-L-homocysteine + H(+)</text>
        <dbReference type="Rhea" id="RHEA:78507"/>
        <dbReference type="Rhea" id="RHEA-COMP:19088"/>
        <dbReference type="Rhea" id="RHEA-COMP:19090"/>
        <dbReference type="ChEBI" id="CHEBI:15378"/>
        <dbReference type="ChEBI" id="CHEBI:57856"/>
        <dbReference type="ChEBI" id="CHEBI:59789"/>
        <dbReference type="ChEBI" id="CHEBI:167623"/>
        <dbReference type="ChEBI" id="CHEBI:172880"/>
    </reaction>
    <physiologicalReaction direction="left-to-right" evidence="3">
        <dbReference type="Rhea" id="RHEA:78508"/>
    </physiologicalReaction>
</comment>
<evidence type="ECO:0000256" key="4">
    <source>
        <dbReference type="ARBA" id="ARBA00048740"/>
    </source>
</evidence>
<comment type="catalytic activity">
    <reaction evidence="5">
        <text>a 5'-end (N(2),N(7)-dimethyl 5'-triphosphoguanosine)-ribonucleoside in snRNA + S-adenosyl-L-methionine = a 5'-end (N(2),N(2),N(7)-trimethyl 5'-triphosphoguanosine)-ribonucleoside in snRNA + S-adenosyl-L-homocysteine + H(+)</text>
        <dbReference type="Rhea" id="RHEA:78479"/>
        <dbReference type="Rhea" id="RHEA-COMP:19087"/>
        <dbReference type="Rhea" id="RHEA-COMP:19089"/>
        <dbReference type="ChEBI" id="CHEBI:15378"/>
        <dbReference type="ChEBI" id="CHEBI:57856"/>
        <dbReference type="ChEBI" id="CHEBI:59789"/>
        <dbReference type="ChEBI" id="CHEBI:167623"/>
        <dbReference type="ChEBI" id="CHEBI:172880"/>
    </reaction>
    <physiologicalReaction direction="left-to-right" evidence="5">
        <dbReference type="Rhea" id="RHEA:78480"/>
    </physiologicalReaction>
</comment>
<organism evidence="9 10">
    <name type="scientific">Coccomyxa viridis</name>
    <dbReference type="NCBI Taxonomy" id="1274662"/>
    <lineage>
        <taxon>Eukaryota</taxon>
        <taxon>Viridiplantae</taxon>
        <taxon>Chlorophyta</taxon>
        <taxon>core chlorophytes</taxon>
        <taxon>Trebouxiophyceae</taxon>
        <taxon>Trebouxiophyceae incertae sedis</taxon>
        <taxon>Coccomyxaceae</taxon>
        <taxon>Coccomyxa</taxon>
    </lineage>
</organism>
<evidence type="ECO:0000256" key="1">
    <source>
        <dbReference type="ARBA" id="ARBA00018517"/>
    </source>
</evidence>
<evidence type="ECO:0000313" key="9">
    <source>
        <dbReference type="EMBL" id="CAK0778418.1"/>
    </source>
</evidence>
<evidence type="ECO:0000256" key="7">
    <source>
        <dbReference type="ARBA" id="ARBA00049790"/>
    </source>
</evidence>
<comment type="caution">
    <text evidence="9">The sequence shown here is derived from an EMBL/GenBank/DDBJ whole genome shotgun (WGS) entry which is preliminary data.</text>
</comment>
<dbReference type="Pfam" id="PF09445">
    <property type="entry name" value="Methyltransf_15"/>
    <property type="match status" value="1"/>
</dbReference>
<reference evidence="9 10" key="1">
    <citation type="submission" date="2023-10" db="EMBL/GenBank/DDBJ databases">
        <authorList>
            <person name="Maclean D."/>
            <person name="Macfadyen A."/>
        </authorList>
    </citation>
    <scope>NUCLEOTIDE SEQUENCE [LARGE SCALE GENOMIC DNA]</scope>
</reference>
<evidence type="ECO:0000256" key="2">
    <source>
        <dbReference type="ARBA" id="ARBA00025783"/>
    </source>
</evidence>
<dbReference type="GO" id="GO:0008168">
    <property type="term" value="F:methyltransferase activity"/>
    <property type="evidence" value="ECO:0007669"/>
    <property type="project" value="InterPro"/>
</dbReference>
<dbReference type="Gene3D" id="3.40.50.150">
    <property type="entry name" value="Vaccinia Virus protein VP39"/>
    <property type="match status" value="1"/>
</dbReference>
<evidence type="ECO:0000256" key="3">
    <source>
        <dbReference type="ARBA" id="ARBA00047418"/>
    </source>
</evidence>
<dbReference type="SUPFAM" id="SSF53335">
    <property type="entry name" value="S-adenosyl-L-methionine-dependent methyltransferases"/>
    <property type="match status" value="1"/>
</dbReference>
<evidence type="ECO:0000256" key="5">
    <source>
        <dbReference type="ARBA" id="ARBA00048763"/>
    </source>
</evidence>
<feature type="region of interest" description="Disordered" evidence="8">
    <location>
        <begin position="1"/>
        <end position="28"/>
    </location>
</feature>
<comment type="catalytic activity">
    <reaction evidence="6">
        <text>a 5'-end (N(7)-methyl 5'-triphosphoguanosine)-ribonucleoside in snRNA + S-adenosyl-L-methionine = a 5'-end (N(2),N(7)-dimethyl 5'-triphosphoguanosine)-ribonucleoside in snRNA + S-adenosyl-L-homocysteine + H(+)</text>
        <dbReference type="Rhea" id="RHEA:78471"/>
        <dbReference type="Rhea" id="RHEA-COMP:19085"/>
        <dbReference type="Rhea" id="RHEA-COMP:19087"/>
        <dbReference type="ChEBI" id="CHEBI:15378"/>
        <dbReference type="ChEBI" id="CHEBI:57856"/>
        <dbReference type="ChEBI" id="CHEBI:59789"/>
        <dbReference type="ChEBI" id="CHEBI:156461"/>
        <dbReference type="ChEBI" id="CHEBI:172880"/>
    </reaction>
    <physiologicalReaction direction="left-to-right" evidence="6">
        <dbReference type="Rhea" id="RHEA:78472"/>
    </physiologicalReaction>
</comment>